<protein>
    <recommendedName>
        <fullName evidence="4">Encoded protein</fullName>
    </recommendedName>
</protein>
<reference evidence="2" key="1">
    <citation type="submission" date="2017-08" db="EMBL/GenBank/DDBJ databases">
        <authorList>
            <person name="Polle J.E."/>
            <person name="Barry K."/>
            <person name="Cushman J."/>
            <person name="Schmutz J."/>
            <person name="Tran D."/>
            <person name="Hathwaick L.T."/>
            <person name="Yim W.C."/>
            <person name="Jenkins J."/>
            <person name="Mckie-Krisberg Z.M."/>
            <person name="Prochnik S."/>
            <person name="Lindquist E."/>
            <person name="Dockter R.B."/>
            <person name="Adam C."/>
            <person name="Molina H."/>
            <person name="Bunkerborg J."/>
            <person name="Jin E."/>
            <person name="Buchheim M."/>
            <person name="Magnuson J."/>
        </authorList>
    </citation>
    <scope>NUCLEOTIDE SEQUENCE</scope>
    <source>
        <strain evidence="2">CCAP 19/18</strain>
    </source>
</reference>
<evidence type="ECO:0000256" key="1">
    <source>
        <dbReference type="SAM" id="Phobius"/>
    </source>
</evidence>
<dbReference type="EMBL" id="MU070541">
    <property type="protein sequence ID" value="KAF5827284.1"/>
    <property type="molecule type" value="Genomic_DNA"/>
</dbReference>
<proteinExistence type="predicted"/>
<comment type="caution">
    <text evidence="2">The sequence shown here is derived from an EMBL/GenBank/DDBJ whole genome shotgun (WGS) entry which is preliminary data.</text>
</comment>
<name>A0ABQ7FYG2_DUNSA</name>
<feature type="transmembrane region" description="Helical" evidence="1">
    <location>
        <begin position="41"/>
        <end position="61"/>
    </location>
</feature>
<gene>
    <name evidence="2" type="ORF">DUNSADRAFT_1001</name>
</gene>
<evidence type="ECO:0000313" key="2">
    <source>
        <dbReference type="EMBL" id="KAF5827284.1"/>
    </source>
</evidence>
<dbReference type="Proteomes" id="UP000815325">
    <property type="component" value="Unassembled WGS sequence"/>
</dbReference>
<keyword evidence="3" id="KW-1185">Reference proteome</keyword>
<evidence type="ECO:0000313" key="3">
    <source>
        <dbReference type="Proteomes" id="UP000815325"/>
    </source>
</evidence>
<accession>A0ABQ7FYG2</accession>
<evidence type="ECO:0008006" key="4">
    <source>
        <dbReference type="Google" id="ProtNLM"/>
    </source>
</evidence>
<keyword evidence="1" id="KW-0812">Transmembrane</keyword>
<sequence length="70" mass="7998">MLRRKLTTQFCTDINCFRPGTGVVLLAVASERNRSRLTRHACRYVGMLLAAVSYLVVMMFIRIKMPGYLS</sequence>
<keyword evidence="1" id="KW-0472">Membrane</keyword>
<keyword evidence="1" id="KW-1133">Transmembrane helix</keyword>
<organism evidence="2 3">
    <name type="scientific">Dunaliella salina</name>
    <name type="common">Green alga</name>
    <name type="synonym">Protococcus salinus</name>
    <dbReference type="NCBI Taxonomy" id="3046"/>
    <lineage>
        <taxon>Eukaryota</taxon>
        <taxon>Viridiplantae</taxon>
        <taxon>Chlorophyta</taxon>
        <taxon>core chlorophytes</taxon>
        <taxon>Chlorophyceae</taxon>
        <taxon>CS clade</taxon>
        <taxon>Chlamydomonadales</taxon>
        <taxon>Dunaliellaceae</taxon>
        <taxon>Dunaliella</taxon>
    </lineage>
</organism>